<dbReference type="CDD" id="cd06093">
    <property type="entry name" value="PX_domain"/>
    <property type="match status" value="1"/>
</dbReference>
<accession>A0A0M0JWP4</accession>
<dbReference type="PANTHER" id="PTHR47112">
    <property type="entry name" value="PX DOMAIN-CONTAINING PROTEIN"/>
    <property type="match status" value="1"/>
</dbReference>
<dbReference type="OrthoDB" id="7462577at2759"/>
<keyword evidence="4" id="KW-1185">Reference proteome</keyword>
<sequence length="796" mass="86888">MYAPGFYDYAGGELCFYNGIYSDDYGPEGCGLPPALRSSCGARAAAFAAVAAPVDDPAKAEASLLEGKVAQGRGTSPWAPPLGHLEVPADQTDLAKVLAQMLYSFLRFRHAADIAWLAMRLYDSREPGDLTTEARIGYTIEAVLYFQHLGGGIVIGPDLIAQEAMPDVAMHERVFLVFDTLMGMPALMLESITMSIPRAGQIHVKKATVHSDMLCKILNAVFLNEWPPNMTKDDQLAAAIMGMSMEHEDRFKDKAPAGFEGNAAWLVYEAPMMVHAFICWALTVYLAEMRDFGDWTASSGSGGDGIANKLDSLDHLHEDRFKDKAPAGFEGNAAWLVYEAPMMVHAFICWALTVYLAEMRDFGDWPAVQEYFKAFIVDCSSPFCFSAGAPYFPIRDKVMQSARIVDEHGPSPHLEYRVECRLGEQRWYTWRRFREFASLREVLKQHVGGTAKAQLPAKGYVRHATSDTVACERMEGLSKWLQGVLSESAALGEPALLVFLGLASLESKAAVQHRRQPLHVRAIDAPAAESGDVVLFRTRATVPALQRAVTGSAWDHVGVLIFRDAQKRVCRAADRGPDGDSGVIECDMSGTRFYRLSSYEALWHKQYDEIAIRQLRWDGRGTDDTIRILDAWVRAVLGTSYLLTVGKIKAHHKRQAAGASRAEGPPAGGRDGSRPKSGLSSDVLTRLMSASVSPDLISPQRRPDAPGDQPAPSAANSALASSTDGGFFCSELVAHAYQALGVLDAECLACGFWPVDFGEAATKGLPLTRGVELGEEVPIDFLTPGVETLVGRAWTQ</sequence>
<feature type="region of interest" description="Disordered" evidence="1">
    <location>
        <begin position="695"/>
        <end position="718"/>
    </location>
</feature>
<dbReference type="SUPFAM" id="SSF64268">
    <property type="entry name" value="PX domain"/>
    <property type="match status" value="1"/>
</dbReference>
<organism evidence="3 4">
    <name type="scientific">Chrysochromulina tobinii</name>
    <dbReference type="NCBI Taxonomy" id="1460289"/>
    <lineage>
        <taxon>Eukaryota</taxon>
        <taxon>Haptista</taxon>
        <taxon>Haptophyta</taxon>
        <taxon>Prymnesiophyceae</taxon>
        <taxon>Prymnesiales</taxon>
        <taxon>Chrysochromulinaceae</taxon>
        <taxon>Chrysochromulina</taxon>
    </lineage>
</organism>
<dbReference type="PANTHER" id="PTHR47112:SF1">
    <property type="entry name" value="PX DOMAIN-CONTAINING PROTEIN"/>
    <property type="match status" value="1"/>
</dbReference>
<dbReference type="Proteomes" id="UP000037460">
    <property type="component" value="Unassembled WGS sequence"/>
</dbReference>
<feature type="domain" description="PX" evidence="2">
    <location>
        <begin position="394"/>
        <end position="507"/>
    </location>
</feature>
<comment type="caution">
    <text evidence="3">The sequence shown here is derived from an EMBL/GenBank/DDBJ whole genome shotgun (WGS) entry which is preliminary data.</text>
</comment>
<proteinExistence type="predicted"/>
<dbReference type="Pfam" id="PF00787">
    <property type="entry name" value="PX"/>
    <property type="match status" value="1"/>
</dbReference>
<evidence type="ECO:0000259" key="2">
    <source>
        <dbReference type="PROSITE" id="PS50195"/>
    </source>
</evidence>
<dbReference type="InterPro" id="IPR038765">
    <property type="entry name" value="Papain-like_cys_pep_sf"/>
</dbReference>
<evidence type="ECO:0000256" key="1">
    <source>
        <dbReference type="SAM" id="MobiDB-lite"/>
    </source>
</evidence>
<protein>
    <submittedName>
        <fullName evidence="3">Ph domain-containing protein</fullName>
    </submittedName>
</protein>
<feature type="region of interest" description="Disordered" evidence="1">
    <location>
        <begin position="654"/>
        <end position="679"/>
    </location>
</feature>
<gene>
    <name evidence="3" type="ORF">Ctob_013996</name>
</gene>
<dbReference type="EMBL" id="JWZX01002119">
    <property type="protein sequence ID" value="KOO30950.1"/>
    <property type="molecule type" value="Genomic_DNA"/>
</dbReference>
<dbReference type="Gene3D" id="3.90.1720.10">
    <property type="entry name" value="endopeptidase domain like (from Nostoc punctiforme)"/>
    <property type="match status" value="1"/>
</dbReference>
<name>A0A0M0JWP4_9EUKA</name>
<dbReference type="Gene3D" id="3.30.1520.10">
    <property type="entry name" value="Phox-like domain"/>
    <property type="match status" value="1"/>
</dbReference>
<dbReference type="GO" id="GO:0035091">
    <property type="term" value="F:phosphatidylinositol binding"/>
    <property type="evidence" value="ECO:0007669"/>
    <property type="project" value="InterPro"/>
</dbReference>
<dbReference type="SMART" id="SM00312">
    <property type="entry name" value="PX"/>
    <property type="match status" value="1"/>
</dbReference>
<dbReference type="AlphaFoldDB" id="A0A0M0JWP4"/>
<dbReference type="SUPFAM" id="SSF54001">
    <property type="entry name" value="Cysteine proteinases"/>
    <property type="match status" value="1"/>
</dbReference>
<evidence type="ECO:0000313" key="3">
    <source>
        <dbReference type="EMBL" id="KOO30950.1"/>
    </source>
</evidence>
<dbReference type="PROSITE" id="PS50195">
    <property type="entry name" value="PX"/>
    <property type="match status" value="1"/>
</dbReference>
<reference evidence="4" key="1">
    <citation type="journal article" date="2015" name="PLoS Genet.">
        <title>Genome Sequence and Transcriptome Analyses of Chrysochromulina tobin: Metabolic Tools for Enhanced Algal Fitness in the Prominent Order Prymnesiales (Haptophyceae).</title>
        <authorList>
            <person name="Hovde B.T."/>
            <person name="Deodato C.R."/>
            <person name="Hunsperger H.M."/>
            <person name="Ryken S.A."/>
            <person name="Yost W."/>
            <person name="Jha R.K."/>
            <person name="Patterson J."/>
            <person name="Monnat R.J. Jr."/>
            <person name="Barlow S.B."/>
            <person name="Starkenburg S.R."/>
            <person name="Cattolico R.A."/>
        </authorList>
    </citation>
    <scope>NUCLEOTIDE SEQUENCE</scope>
    <source>
        <strain evidence="4">CCMP291</strain>
    </source>
</reference>
<dbReference type="InterPro" id="IPR036871">
    <property type="entry name" value="PX_dom_sf"/>
</dbReference>
<dbReference type="InterPro" id="IPR001683">
    <property type="entry name" value="PX_dom"/>
</dbReference>
<evidence type="ECO:0000313" key="4">
    <source>
        <dbReference type="Proteomes" id="UP000037460"/>
    </source>
</evidence>